<dbReference type="Proteomes" id="UP000249794">
    <property type="component" value="Unassembled WGS sequence"/>
</dbReference>
<name>A0A2W4Z5P1_9CYAN</name>
<proteinExistence type="predicted"/>
<dbReference type="InterPro" id="IPR054637">
    <property type="entry name" value="Asr1405_Asl0597-like"/>
</dbReference>
<accession>A0A2W4Z5P1</accession>
<evidence type="ECO:0000313" key="1">
    <source>
        <dbReference type="EMBL" id="PZO54181.1"/>
    </source>
</evidence>
<sequence length="83" mass="9445">MADAAAVVSQAVAVHCEDRWQVYHRLQELEIDCQCQSFQPLQVHITTPTAAVQLWSIVKSISDPRTVQIDRLTQSWLKPCAKR</sequence>
<dbReference type="NCBIfam" id="NF045598">
    <property type="entry name" value="asr1405_asl0597"/>
    <property type="match status" value="1"/>
</dbReference>
<comment type="caution">
    <text evidence="1">The sequence shown here is derived from an EMBL/GenBank/DDBJ whole genome shotgun (WGS) entry which is preliminary data.</text>
</comment>
<protein>
    <submittedName>
        <fullName evidence="1">Uncharacterized protein</fullName>
    </submittedName>
</protein>
<reference evidence="2" key="1">
    <citation type="submission" date="2018-04" db="EMBL/GenBank/DDBJ databases">
        <authorList>
            <person name="Cornet L."/>
        </authorList>
    </citation>
    <scope>NUCLEOTIDE SEQUENCE [LARGE SCALE GENOMIC DNA]</scope>
</reference>
<evidence type="ECO:0000313" key="2">
    <source>
        <dbReference type="Proteomes" id="UP000249794"/>
    </source>
</evidence>
<organism evidence="1 2">
    <name type="scientific">Phormidesmis priestleyi</name>
    <dbReference type="NCBI Taxonomy" id="268141"/>
    <lineage>
        <taxon>Bacteria</taxon>
        <taxon>Bacillati</taxon>
        <taxon>Cyanobacteriota</taxon>
        <taxon>Cyanophyceae</taxon>
        <taxon>Leptolyngbyales</taxon>
        <taxon>Leptolyngbyaceae</taxon>
        <taxon>Phormidesmis</taxon>
    </lineage>
</organism>
<dbReference type="AlphaFoldDB" id="A0A2W4Z5P1"/>
<dbReference type="EMBL" id="QBMP01000118">
    <property type="protein sequence ID" value="PZO54181.1"/>
    <property type="molecule type" value="Genomic_DNA"/>
</dbReference>
<gene>
    <name evidence="1" type="ORF">DCF15_11980</name>
</gene>
<reference evidence="1 2" key="2">
    <citation type="submission" date="2018-06" db="EMBL/GenBank/DDBJ databases">
        <title>Metagenomic assembly of (sub)arctic Cyanobacteria and their associated microbiome from non-axenic cultures.</title>
        <authorList>
            <person name="Baurain D."/>
        </authorList>
    </citation>
    <scope>NUCLEOTIDE SEQUENCE [LARGE SCALE GENOMIC DNA]</scope>
    <source>
        <strain evidence="1">ULC027bin1</strain>
    </source>
</reference>